<feature type="compositionally biased region" description="Polar residues" evidence="2">
    <location>
        <begin position="91"/>
        <end position="102"/>
    </location>
</feature>
<dbReference type="GO" id="GO:0008270">
    <property type="term" value="F:zinc ion binding"/>
    <property type="evidence" value="ECO:0007669"/>
    <property type="project" value="InterPro"/>
</dbReference>
<evidence type="ECO:0000259" key="3">
    <source>
        <dbReference type="PROSITE" id="PS50048"/>
    </source>
</evidence>
<comment type="caution">
    <text evidence="4">The sequence shown here is derived from an EMBL/GenBank/DDBJ whole genome shotgun (WGS) entry which is preliminary data.</text>
</comment>
<dbReference type="SUPFAM" id="SSF57701">
    <property type="entry name" value="Zn2/Cys6 DNA-binding domain"/>
    <property type="match status" value="1"/>
</dbReference>
<dbReference type="Gene3D" id="4.10.240.10">
    <property type="entry name" value="Zn(2)-C6 fungal-type DNA-binding domain"/>
    <property type="match status" value="1"/>
</dbReference>
<protein>
    <recommendedName>
        <fullName evidence="3">Zn(2)-C6 fungal-type domain-containing protein</fullName>
    </recommendedName>
</protein>
<organism evidence="4 5">
    <name type="scientific">Polychaeton citri CBS 116435</name>
    <dbReference type="NCBI Taxonomy" id="1314669"/>
    <lineage>
        <taxon>Eukaryota</taxon>
        <taxon>Fungi</taxon>
        <taxon>Dikarya</taxon>
        <taxon>Ascomycota</taxon>
        <taxon>Pezizomycotina</taxon>
        <taxon>Dothideomycetes</taxon>
        <taxon>Dothideomycetidae</taxon>
        <taxon>Capnodiales</taxon>
        <taxon>Capnodiaceae</taxon>
        <taxon>Polychaeton</taxon>
    </lineage>
</organism>
<sequence length="810" mass="89437">MPQTEKPSSIDLACTHCRERKIRCGREKPRCSNCKRDGVECGYTTPGKRVNHIKLLCNNVNGLEGRLSTIEEHLSRLATALDSGLVAQSDAISATQSRSRLSSPIDDDDRPHDGTYTPLSGDHHVFRNETEMVDIYHGPSSLLAQCTRFRTDALNAANPSNAPHSRHASFQDTPATTPLQALLNQMCETAGAEEAFPWGSDASLTQLPPKQQVLVAQDQFFREVDYATDIFVQRHFLANLERVYSGPLRPTDEAWAICFKAIIMLVLGNAMSVQGSNALFSGFARSFLPNQGALVNSRLLTAPRLINVQTLLLLSVAGQQFDPPGWAELLFAQACTLARTMGLYHSNLLPNGVNGDELHERQMTLRALYLRDKSLSTFRGSVSWLSSRDCDIASQAEAAPSGLSPYYERMQLALAQDDVLSMLQRAGPITSKATYSRIEQRLDGLAKNLSLFDAGMPFGHPRRATLQLEFMATRINALLDSTDQRHKKIVLTDSRVSCMLLLVSLGNQDPQLLDRYQNIMARRGSTPGHSPYSTNGPSPNMQQVSLPTGNVLDSFAVPAFFTLVKNLLWPSDIDGAINGEHDQELLRRVRGCYSDSSMRAHINNYNCKIGWTFDGLLKVVDLVKNGRQPSPISTPPSAPLMQARSSSASGQCTPQMQAMDYVTASHSRVPASQPTSGQVTPQMQPMEYTVAPQKVPEFDLSNVPTWPTPPSSNTGSWENWSGAPQMFHSGNMTSIADTHLIANMNGYDARPDAPRQMTWPAARPDSVNSRKRQRTETEFEQVAAEHNQHHNNFLTEFIAASPEMPFNMIA</sequence>
<dbReference type="PANTHER" id="PTHR46910">
    <property type="entry name" value="TRANSCRIPTION FACTOR PDR1"/>
    <property type="match status" value="1"/>
</dbReference>
<feature type="compositionally biased region" description="Polar residues" evidence="2">
    <location>
        <begin position="643"/>
        <end position="652"/>
    </location>
</feature>
<dbReference type="Proteomes" id="UP000799441">
    <property type="component" value="Unassembled WGS sequence"/>
</dbReference>
<proteinExistence type="predicted"/>
<dbReference type="InterPro" id="IPR050987">
    <property type="entry name" value="AtrR-like"/>
</dbReference>
<dbReference type="PROSITE" id="PS00463">
    <property type="entry name" value="ZN2_CY6_FUNGAL_1"/>
    <property type="match status" value="1"/>
</dbReference>
<dbReference type="CDD" id="cd12148">
    <property type="entry name" value="fungal_TF_MHR"/>
    <property type="match status" value="1"/>
</dbReference>
<dbReference type="PROSITE" id="PS50048">
    <property type="entry name" value="ZN2_CY6_FUNGAL_2"/>
    <property type="match status" value="1"/>
</dbReference>
<feature type="region of interest" description="Disordered" evidence="2">
    <location>
        <begin position="91"/>
        <end position="122"/>
    </location>
</feature>
<evidence type="ECO:0000256" key="1">
    <source>
        <dbReference type="ARBA" id="ARBA00023242"/>
    </source>
</evidence>
<dbReference type="EMBL" id="MU003811">
    <property type="protein sequence ID" value="KAF2719407.1"/>
    <property type="molecule type" value="Genomic_DNA"/>
</dbReference>
<gene>
    <name evidence="4" type="ORF">K431DRAFT_305156</name>
</gene>
<dbReference type="PANTHER" id="PTHR46910:SF25">
    <property type="entry name" value="ABC-TRANSPORTER-REGULATING TRANSCRIPTION FACTOR"/>
    <property type="match status" value="1"/>
</dbReference>
<dbReference type="AlphaFoldDB" id="A0A9P4Q7G6"/>
<dbReference type="InterPro" id="IPR001138">
    <property type="entry name" value="Zn2Cys6_DnaBD"/>
</dbReference>
<dbReference type="GO" id="GO:0000981">
    <property type="term" value="F:DNA-binding transcription factor activity, RNA polymerase II-specific"/>
    <property type="evidence" value="ECO:0007669"/>
    <property type="project" value="InterPro"/>
</dbReference>
<evidence type="ECO:0000256" key="2">
    <source>
        <dbReference type="SAM" id="MobiDB-lite"/>
    </source>
</evidence>
<dbReference type="CDD" id="cd00067">
    <property type="entry name" value="GAL4"/>
    <property type="match status" value="1"/>
</dbReference>
<feature type="domain" description="Zn(2)-C6 fungal-type" evidence="3">
    <location>
        <begin position="13"/>
        <end position="43"/>
    </location>
</feature>
<evidence type="ECO:0000313" key="4">
    <source>
        <dbReference type="EMBL" id="KAF2719407.1"/>
    </source>
</evidence>
<dbReference type="Pfam" id="PF00172">
    <property type="entry name" value="Zn_clus"/>
    <property type="match status" value="1"/>
</dbReference>
<keyword evidence="1" id="KW-0539">Nucleus</keyword>
<dbReference type="SMART" id="SM00066">
    <property type="entry name" value="GAL4"/>
    <property type="match status" value="1"/>
</dbReference>
<feature type="region of interest" description="Disordered" evidence="2">
    <location>
        <begin position="628"/>
        <end position="652"/>
    </location>
</feature>
<reference evidence="4" key="1">
    <citation type="journal article" date="2020" name="Stud. Mycol.">
        <title>101 Dothideomycetes genomes: a test case for predicting lifestyles and emergence of pathogens.</title>
        <authorList>
            <person name="Haridas S."/>
            <person name="Albert R."/>
            <person name="Binder M."/>
            <person name="Bloem J."/>
            <person name="Labutti K."/>
            <person name="Salamov A."/>
            <person name="Andreopoulos B."/>
            <person name="Baker S."/>
            <person name="Barry K."/>
            <person name="Bills G."/>
            <person name="Bluhm B."/>
            <person name="Cannon C."/>
            <person name="Castanera R."/>
            <person name="Culley D."/>
            <person name="Daum C."/>
            <person name="Ezra D."/>
            <person name="Gonzalez J."/>
            <person name="Henrissat B."/>
            <person name="Kuo A."/>
            <person name="Liang C."/>
            <person name="Lipzen A."/>
            <person name="Lutzoni F."/>
            <person name="Magnuson J."/>
            <person name="Mondo S."/>
            <person name="Nolan M."/>
            <person name="Ohm R."/>
            <person name="Pangilinan J."/>
            <person name="Park H.-J."/>
            <person name="Ramirez L."/>
            <person name="Alfaro M."/>
            <person name="Sun H."/>
            <person name="Tritt A."/>
            <person name="Yoshinaga Y."/>
            <person name="Zwiers L.-H."/>
            <person name="Turgeon B."/>
            <person name="Goodwin S."/>
            <person name="Spatafora J."/>
            <person name="Crous P."/>
            <person name="Grigoriev I."/>
        </authorList>
    </citation>
    <scope>NUCLEOTIDE SEQUENCE</scope>
    <source>
        <strain evidence="4">CBS 116435</strain>
    </source>
</reference>
<name>A0A9P4Q7G6_9PEZI</name>
<keyword evidence="5" id="KW-1185">Reference proteome</keyword>
<dbReference type="InterPro" id="IPR036864">
    <property type="entry name" value="Zn2-C6_fun-type_DNA-bd_sf"/>
</dbReference>
<dbReference type="OrthoDB" id="103819at2759"/>
<evidence type="ECO:0000313" key="5">
    <source>
        <dbReference type="Proteomes" id="UP000799441"/>
    </source>
</evidence>
<accession>A0A9P4Q7G6</accession>